<feature type="compositionally biased region" description="Polar residues" evidence="1">
    <location>
        <begin position="302"/>
        <end position="328"/>
    </location>
</feature>
<sequence length="500" mass="55422">MSPKKFGLSINTAAANRSSDERVFDTDSSEPVSEKPSKKSGKKLKVKKSQSSLKQFKDDDPQMKALEQSFLNASRPAPPPAQVTHPLPHNNNRAPNREALNRNLSVLSYDTDASHGSGMSNETIKPSSYQRDASGRTTGRLQPPTRNLSHASSNNALCLEENLGEAYFKGQEHYHPNTLSTLYIDEHLHPPAYGRIARKPLPTAETNLLPLRTSGGGTDQSGQPPDASVANVKPDRFEPPQPSPTSTYSDDNMVIPRKPVPDPVASYPFFHTIVANSRFDVAARKAKESKAKESFASTSTTMSVNTDSFRSSTGNNHESFTSESSVDSQEAERRAEERRQAERQREAQLALSAQLKTVCCEYYRFMEVLGLEARLSTKTLPEEKRRKPKEKRGGIDNEERLNAARCIARIRQFMPIGDDEPTFMQCQDCKTKNICPKCCGRCASELCLCVLCKACVPTTGGLLRAALTTIQKCKPYPWAACDKQCLKYWQTTLKTQAGEI</sequence>
<proteinExistence type="predicted"/>
<feature type="compositionally biased region" description="Basic residues" evidence="1">
    <location>
        <begin position="38"/>
        <end position="48"/>
    </location>
</feature>
<dbReference type="Proteomes" id="UP001161017">
    <property type="component" value="Unassembled WGS sequence"/>
</dbReference>
<evidence type="ECO:0000256" key="1">
    <source>
        <dbReference type="SAM" id="MobiDB-lite"/>
    </source>
</evidence>
<comment type="caution">
    <text evidence="2">The sequence shown here is derived from an EMBL/GenBank/DDBJ whole genome shotgun (WGS) entry which is preliminary data.</text>
</comment>
<keyword evidence="3" id="KW-1185">Reference proteome</keyword>
<feature type="region of interest" description="Disordered" evidence="1">
    <location>
        <begin position="1"/>
        <end position="96"/>
    </location>
</feature>
<feature type="region of interest" description="Disordered" evidence="1">
    <location>
        <begin position="288"/>
        <end position="341"/>
    </location>
</feature>
<feature type="compositionally biased region" description="Basic and acidic residues" evidence="1">
    <location>
        <begin position="330"/>
        <end position="341"/>
    </location>
</feature>
<feature type="region of interest" description="Disordered" evidence="1">
    <location>
        <begin position="110"/>
        <end position="152"/>
    </location>
</feature>
<feature type="compositionally biased region" description="Polar residues" evidence="1">
    <location>
        <begin position="117"/>
        <end position="152"/>
    </location>
</feature>
<dbReference type="EMBL" id="JAPUFD010000020">
    <property type="protein sequence ID" value="MDI1492657.1"/>
    <property type="molecule type" value="Genomic_DNA"/>
</dbReference>
<gene>
    <name evidence="2" type="ORF">OHK93_004439</name>
</gene>
<feature type="region of interest" description="Disordered" evidence="1">
    <location>
        <begin position="207"/>
        <end position="254"/>
    </location>
</feature>
<evidence type="ECO:0000313" key="2">
    <source>
        <dbReference type="EMBL" id="MDI1492657.1"/>
    </source>
</evidence>
<reference evidence="2" key="1">
    <citation type="journal article" date="2023" name="Genome Biol. Evol.">
        <title>First Whole Genome Sequence and Flow Cytometry Genome Size Data for the Lichen-Forming Fungus Ramalina farinacea (Ascomycota).</title>
        <authorList>
            <person name="Llewellyn T."/>
            <person name="Mian S."/>
            <person name="Hill R."/>
            <person name="Leitch I.J."/>
            <person name="Gaya E."/>
        </authorList>
    </citation>
    <scope>NUCLEOTIDE SEQUENCE</scope>
    <source>
        <strain evidence="2">LIQ254RAFAR</strain>
    </source>
</reference>
<accession>A0AA43QUE8</accession>
<protein>
    <submittedName>
        <fullName evidence="2">Uncharacterized protein</fullName>
    </submittedName>
</protein>
<name>A0AA43QUE8_9LECA</name>
<organism evidence="2 3">
    <name type="scientific">Ramalina farinacea</name>
    <dbReference type="NCBI Taxonomy" id="258253"/>
    <lineage>
        <taxon>Eukaryota</taxon>
        <taxon>Fungi</taxon>
        <taxon>Dikarya</taxon>
        <taxon>Ascomycota</taxon>
        <taxon>Pezizomycotina</taxon>
        <taxon>Lecanoromycetes</taxon>
        <taxon>OSLEUM clade</taxon>
        <taxon>Lecanoromycetidae</taxon>
        <taxon>Lecanorales</taxon>
        <taxon>Lecanorineae</taxon>
        <taxon>Ramalinaceae</taxon>
        <taxon>Ramalina</taxon>
    </lineage>
</organism>
<dbReference type="AlphaFoldDB" id="A0AA43QUE8"/>
<evidence type="ECO:0000313" key="3">
    <source>
        <dbReference type="Proteomes" id="UP001161017"/>
    </source>
</evidence>